<keyword evidence="3" id="KW-1185">Reference proteome</keyword>
<gene>
    <name evidence="2" type="ORF">GWK47_003428</name>
</gene>
<feature type="compositionally biased region" description="Basic and acidic residues" evidence="1">
    <location>
        <begin position="1"/>
        <end position="10"/>
    </location>
</feature>
<reference evidence="2" key="1">
    <citation type="submission" date="2020-07" db="EMBL/GenBank/DDBJ databases">
        <title>The High-quality genome of the commercially important snow crab, Chionoecetes opilio.</title>
        <authorList>
            <person name="Jeong J.-H."/>
            <person name="Ryu S."/>
        </authorList>
    </citation>
    <scope>NUCLEOTIDE SEQUENCE</scope>
    <source>
        <strain evidence="2">MADBK_172401_WGS</strain>
        <tissue evidence="2">Digestive gland</tissue>
    </source>
</reference>
<organism evidence="2 3">
    <name type="scientific">Chionoecetes opilio</name>
    <name type="common">Atlantic snow crab</name>
    <name type="synonym">Cancer opilio</name>
    <dbReference type="NCBI Taxonomy" id="41210"/>
    <lineage>
        <taxon>Eukaryota</taxon>
        <taxon>Metazoa</taxon>
        <taxon>Ecdysozoa</taxon>
        <taxon>Arthropoda</taxon>
        <taxon>Crustacea</taxon>
        <taxon>Multicrustacea</taxon>
        <taxon>Malacostraca</taxon>
        <taxon>Eumalacostraca</taxon>
        <taxon>Eucarida</taxon>
        <taxon>Decapoda</taxon>
        <taxon>Pleocyemata</taxon>
        <taxon>Brachyura</taxon>
        <taxon>Eubrachyura</taxon>
        <taxon>Majoidea</taxon>
        <taxon>Majidae</taxon>
        <taxon>Chionoecetes</taxon>
    </lineage>
</organism>
<sequence>MRCGKMDQMCRKGRKKRNKNGYREGRDRGDGGGEAASIRRSDSLQPGPTQQKRMSSAEPCGKKQYRWSLELLHTAVCGHRWDEALHLLPCVITQTASHITMEFLWRLTDVITRNVPGIGMDERKTYWSLLHRMKLKSSMFLDILSQDLPKATDRDADELLQMIEDIQNQRQHVTTGAHARANRRSQGLCDGYVGIIHFNRWKNSASQPSQPLDDLSQTQQSVFELQNPSWERKEKARTAHAYLRKALKGLDEPCIIKESPDDPLVVETVNLYLRTRWRVKVLYKSAMVLVATLDFPNRVWDLAPWQKLTQVMRHFYMAWLRCWSCWSCRSTRSRIHRLAGTIVPLWRHYVWRDPPSTLPLHKARVLFHHVFAAFIFGYSE</sequence>
<dbReference type="AlphaFoldDB" id="A0A8J4Z3F6"/>
<dbReference type="EMBL" id="JACEEZ010000992">
    <property type="protein sequence ID" value="KAG0729620.1"/>
    <property type="molecule type" value="Genomic_DNA"/>
</dbReference>
<feature type="compositionally biased region" description="Polar residues" evidence="1">
    <location>
        <begin position="43"/>
        <end position="54"/>
    </location>
</feature>
<evidence type="ECO:0000313" key="2">
    <source>
        <dbReference type="EMBL" id="KAG0729620.1"/>
    </source>
</evidence>
<feature type="region of interest" description="Disordered" evidence="1">
    <location>
        <begin position="1"/>
        <end position="59"/>
    </location>
</feature>
<accession>A0A8J4Z3F6</accession>
<comment type="caution">
    <text evidence="2">The sequence shown here is derived from an EMBL/GenBank/DDBJ whole genome shotgun (WGS) entry which is preliminary data.</text>
</comment>
<dbReference type="OrthoDB" id="6378017at2759"/>
<feature type="compositionally biased region" description="Basic residues" evidence="1">
    <location>
        <begin position="11"/>
        <end position="20"/>
    </location>
</feature>
<evidence type="ECO:0000313" key="3">
    <source>
        <dbReference type="Proteomes" id="UP000770661"/>
    </source>
</evidence>
<feature type="compositionally biased region" description="Basic and acidic residues" evidence="1">
    <location>
        <begin position="21"/>
        <end position="42"/>
    </location>
</feature>
<name>A0A8J4Z3F6_CHIOP</name>
<evidence type="ECO:0000256" key="1">
    <source>
        <dbReference type="SAM" id="MobiDB-lite"/>
    </source>
</evidence>
<dbReference type="Proteomes" id="UP000770661">
    <property type="component" value="Unassembled WGS sequence"/>
</dbReference>
<proteinExistence type="predicted"/>
<protein>
    <submittedName>
        <fullName evidence="2">Uncharacterized protein</fullName>
    </submittedName>
</protein>